<evidence type="ECO:0000256" key="1">
    <source>
        <dbReference type="ARBA" id="ARBA00004141"/>
    </source>
</evidence>
<feature type="region of interest" description="Disordered" evidence="5">
    <location>
        <begin position="147"/>
        <end position="240"/>
    </location>
</feature>
<evidence type="ECO:0000256" key="6">
    <source>
        <dbReference type="SAM" id="Phobius"/>
    </source>
</evidence>
<dbReference type="GO" id="GO:0016020">
    <property type="term" value="C:membrane"/>
    <property type="evidence" value="ECO:0007669"/>
    <property type="project" value="UniProtKB-SubCell"/>
</dbReference>
<gene>
    <name evidence="7" type="ORF">FOZ63_002620</name>
</gene>
<evidence type="ECO:0000256" key="2">
    <source>
        <dbReference type="ARBA" id="ARBA00022692"/>
    </source>
</evidence>
<dbReference type="EMBL" id="JABANO010015043">
    <property type="protein sequence ID" value="KAF4737554.1"/>
    <property type="molecule type" value="Genomic_DNA"/>
</dbReference>
<keyword evidence="3 6" id="KW-1133">Transmembrane helix</keyword>
<name>A0A7J6SX49_PEROL</name>
<feature type="compositionally biased region" description="Basic and acidic residues" evidence="5">
    <location>
        <begin position="161"/>
        <end position="180"/>
    </location>
</feature>
<feature type="non-terminal residue" evidence="7">
    <location>
        <position position="1"/>
    </location>
</feature>
<reference evidence="7 8" key="1">
    <citation type="submission" date="2020-04" db="EMBL/GenBank/DDBJ databases">
        <title>Perkinsus olseni comparative genomics.</title>
        <authorList>
            <person name="Bogema D.R."/>
        </authorList>
    </citation>
    <scope>NUCLEOTIDE SEQUENCE [LARGE SCALE GENOMIC DNA]</scope>
    <source>
        <strain evidence="7 8">ATCC PRA-207</strain>
    </source>
</reference>
<accession>A0A7J6SX49</accession>
<dbReference type="SMART" id="SM01417">
    <property type="entry name" value="Solute_trans_a"/>
    <property type="match status" value="1"/>
</dbReference>
<keyword evidence="8" id="KW-1185">Reference proteome</keyword>
<feature type="compositionally biased region" description="Acidic residues" evidence="5">
    <location>
        <begin position="228"/>
        <end position="240"/>
    </location>
</feature>
<keyword evidence="4 6" id="KW-0472">Membrane</keyword>
<dbReference type="PANTHER" id="PTHR23423">
    <property type="entry name" value="ORGANIC SOLUTE TRANSPORTER-RELATED"/>
    <property type="match status" value="1"/>
</dbReference>
<evidence type="ECO:0000256" key="3">
    <source>
        <dbReference type="ARBA" id="ARBA00022989"/>
    </source>
</evidence>
<proteinExistence type="predicted"/>
<feature type="compositionally biased region" description="Basic residues" evidence="5">
    <location>
        <begin position="150"/>
        <end position="160"/>
    </location>
</feature>
<dbReference type="AlphaFoldDB" id="A0A7J6SX49"/>
<evidence type="ECO:0000313" key="7">
    <source>
        <dbReference type="EMBL" id="KAF4737554.1"/>
    </source>
</evidence>
<evidence type="ECO:0000313" key="8">
    <source>
        <dbReference type="Proteomes" id="UP000553632"/>
    </source>
</evidence>
<evidence type="ECO:0000256" key="4">
    <source>
        <dbReference type="ARBA" id="ARBA00023136"/>
    </source>
</evidence>
<comment type="subcellular location">
    <subcellularLocation>
        <location evidence="1">Membrane</location>
        <topology evidence="1">Multi-pass membrane protein</topology>
    </subcellularLocation>
</comment>
<evidence type="ECO:0000256" key="5">
    <source>
        <dbReference type="SAM" id="MobiDB-lite"/>
    </source>
</evidence>
<sequence length="240" mass="27001">LVKPLTTILAFILHNIGLYEEGDFSPLNGYLYICICVNISISLSLYWLVMFYMATKRALEAYNPVPKFLCIKAVLFASFWQSVILNIMVELGLLVDIPSVQDVVSDISQVSFIPRPAPPPPPGGSSSMITRVTTQLKQLKRPTALLLPHAHLRKNRRRPRRRDEAVEVHDGRKEGDDMRDNNAAISDGIMTVIQDNDDNDDHDAHENGQQSLNEDGDNNNNINNNNNNDDDDDDDDDDED</sequence>
<keyword evidence="2 6" id="KW-0812">Transmembrane</keyword>
<dbReference type="InterPro" id="IPR005178">
    <property type="entry name" value="Ostalpha/TMEM184C"/>
</dbReference>
<evidence type="ECO:0008006" key="9">
    <source>
        <dbReference type="Google" id="ProtNLM"/>
    </source>
</evidence>
<dbReference type="Pfam" id="PF03619">
    <property type="entry name" value="Solute_trans_a"/>
    <property type="match status" value="1"/>
</dbReference>
<dbReference type="Proteomes" id="UP000553632">
    <property type="component" value="Unassembled WGS sequence"/>
</dbReference>
<comment type="caution">
    <text evidence="7">The sequence shown here is derived from an EMBL/GenBank/DDBJ whole genome shotgun (WGS) entry which is preliminary data.</text>
</comment>
<organism evidence="7 8">
    <name type="scientific">Perkinsus olseni</name>
    <name type="common">Perkinsus atlanticus</name>
    <dbReference type="NCBI Taxonomy" id="32597"/>
    <lineage>
        <taxon>Eukaryota</taxon>
        <taxon>Sar</taxon>
        <taxon>Alveolata</taxon>
        <taxon>Perkinsozoa</taxon>
        <taxon>Perkinsea</taxon>
        <taxon>Perkinsida</taxon>
        <taxon>Perkinsidae</taxon>
        <taxon>Perkinsus</taxon>
    </lineage>
</organism>
<feature type="compositionally biased region" description="Low complexity" evidence="5">
    <location>
        <begin position="218"/>
        <end position="227"/>
    </location>
</feature>
<protein>
    <recommendedName>
        <fullName evidence="9">Transmembrane protein 184C</fullName>
    </recommendedName>
</protein>
<feature type="transmembrane region" description="Helical" evidence="6">
    <location>
        <begin position="30"/>
        <end position="52"/>
    </location>
</feature>